<reference evidence="2 3" key="1">
    <citation type="journal article" date="2017" name="Int. J. Parasitol.">
        <title>The genome of the protozoan parasite Cystoisospora suis and a reverse vaccinology approach to identify vaccine candidates.</title>
        <authorList>
            <person name="Palmieri N."/>
            <person name="Shrestha A."/>
            <person name="Ruttkowski B."/>
            <person name="Beck T."/>
            <person name="Vogl C."/>
            <person name="Tomley F."/>
            <person name="Blake D.P."/>
            <person name="Joachim A."/>
        </authorList>
    </citation>
    <scope>NUCLEOTIDE SEQUENCE [LARGE SCALE GENOMIC DNA]</scope>
    <source>
        <strain evidence="2 3">Wien I</strain>
    </source>
</reference>
<name>A0A2C6J770_9APIC</name>
<accession>A0A2C6J770</accession>
<protein>
    <submittedName>
        <fullName evidence="2">Uncharacterized protein</fullName>
    </submittedName>
</protein>
<evidence type="ECO:0000313" key="2">
    <source>
        <dbReference type="EMBL" id="PHJ15081.1"/>
    </source>
</evidence>
<dbReference type="RefSeq" id="XP_067916815.1">
    <property type="nucleotide sequence ID" value="XM_068071209.1"/>
</dbReference>
<gene>
    <name evidence="2" type="ORF">CSUI_011108</name>
</gene>
<dbReference type="VEuPathDB" id="ToxoDB:CSUI_011108"/>
<proteinExistence type="predicted"/>
<dbReference type="EMBL" id="MIGC01009738">
    <property type="protein sequence ID" value="PHJ15081.1"/>
    <property type="molecule type" value="Genomic_DNA"/>
</dbReference>
<keyword evidence="3" id="KW-1185">Reference proteome</keyword>
<evidence type="ECO:0000313" key="3">
    <source>
        <dbReference type="Proteomes" id="UP000221165"/>
    </source>
</evidence>
<feature type="non-terminal residue" evidence="2">
    <location>
        <position position="1"/>
    </location>
</feature>
<evidence type="ECO:0000256" key="1">
    <source>
        <dbReference type="SAM" id="MobiDB-lite"/>
    </source>
</evidence>
<comment type="caution">
    <text evidence="2">The sequence shown here is derived from an EMBL/GenBank/DDBJ whole genome shotgun (WGS) entry which is preliminary data.</text>
</comment>
<organism evidence="2 3">
    <name type="scientific">Cystoisospora suis</name>
    <dbReference type="NCBI Taxonomy" id="483139"/>
    <lineage>
        <taxon>Eukaryota</taxon>
        <taxon>Sar</taxon>
        <taxon>Alveolata</taxon>
        <taxon>Apicomplexa</taxon>
        <taxon>Conoidasida</taxon>
        <taxon>Coccidia</taxon>
        <taxon>Eucoccidiorida</taxon>
        <taxon>Eimeriorina</taxon>
        <taxon>Sarcocystidae</taxon>
        <taxon>Cystoisospora</taxon>
    </lineage>
</organism>
<feature type="compositionally biased region" description="Polar residues" evidence="1">
    <location>
        <begin position="53"/>
        <end position="68"/>
    </location>
</feature>
<feature type="non-terminal residue" evidence="2">
    <location>
        <position position="93"/>
    </location>
</feature>
<dbReference type="Proteomes" id="UP000221165">
    <property type="component" value="Unassembled WGS sequence"/>
</dbReference>
<sequence length="93" mass="9914">GGGSRGGSSSATSSSSLGWPPNYHLRFLERVRLIDGFESIRRLPEIEEEVQRQVLSGDSNQLGSNLLSPPTHPGLLTHSGEARQQGGTKSSVT</sequence>
<feature type="region of interest" description="Disordered" evidence="1">
    <location>
        <begin position="51"/>
        <end position="93"/>
    </location>
</feature>
<feature type="region of interest" description="Disordered" evidence="1">
    <location>
        <begin position="1"/>
        <end position="21"/>
    </location>
</feature>
<dbReference type="GeneID" id="94434420"/>
<dbReference type="AlphaFoldDB" id="A0A2C6J770"/>
<feature type="compositionally biased region" description="Low complexity" evidence="1">
    <location>
        <begin position="7"/>
        <end position="18"/>
    </location>
</feature>